<dbReference type="InterPro" id="IPR000182">
    <property type="entry name" value="GNAT_dom"/>
</dbReference>
<dbReference type="GO" id="GO:0016747">
    <property type="term" value="F:acyltransferase activity, transferring groups other than amino-acyl groups"/>
    <property type="evidence" value="ECO:0007669"/>
    <property type="project" value="InterPro"/>
</dbReference>
<dbReference type="InterPro" id="IPR016181">
    <property type="entry name" value="Acyl_CoA_acyltransferase"/>
</dbReference>
<dbReference type="EMBL" id="CP015449">
    <property type="protein sequence ID" value="AWH92732.1"/>
    <property type="molecule type" value="Genomic_DNA"/>
</dbReference>
<dbReference type="KEGG" id="dlu:A6035_11745"/>
<feature type="compositionally biased region" description="Basic and acidic residues" evidence="1">
    <location>
        <begin position="15"/>
        <end position="34"/>
    </location>
</feature>
<dbReference type="SUPFAM" id="SSF55729">
    <property type="entry name" value="Acyl-CoA N-acyltransferases (Nat)"/>
    <property type="match status" value="1"/>
</dbReference>
<gene>
    <name evidence="4" type="ORF">A6035_11745</name>
</gene>
<dbReference type="Pfam" id="PF14542">
    <property type="entry name" value="Acetyltransf_CG"/>
    <property type="match status" value="1"/>
</dbReference>
<name>A0A2S1R8Z4_9ACTN</name>
<protein>
    <submittedName>
        <fullName evidence="4">Acetyltransferase</fullName>
    </submittedName>
</protein>
<dbReference type="RefSeq" id="WP_108847947.1">
    <property type="nucleotide sequence ID" value="NZ_CP015449.1"/>
</dbReference>
<evidence type="ECO:0000313" key="5">
    <source>
        <dbReference type="Proteomes" id="UP000244928"/>
    </source>
</evidence>
<evidence type="ECO:0000256" key="1">
    <source>
        <dbReference type="SAM" id="MobiDB-lite"/>
    </source>
</evidence>
<dbReference type="PROSITE" id="PS51186">
    <property type="entry name" value="GNAT"/>
    <property type="match status" value="1"/>
</dbReference>
<sequence>MTEYTDSSGTTVTVEHSDSREAFETRDTSGEVAGHADFREIGGERIFHHTVVGEEFGGRGLGTALVRGAVEATRDEGVTIVPVCSMVEGFLGENADEFAGAYRDATDDDRARIGAEDG</sequence>
<keyword evidence="5" id="KW-1185">Reference proteome</keyword>
<evidence type="ECO:0000259" key="3">
    <source>
        <dbReference type="PROSITE" id="PS51729"/>
    </source>
</evidence>
<feature type="region of interest" description="Disordered" evidence="1">
    <location>
        <begin position="1"/>
        <end position="34"/>
    </location>
</feature>
<dbReference type="AlphaFoldDB" id="A0A2S1R8Z4"/>
<organism evidence="4 5">
    <name type="scientific">Dietzia lutea</name>
    <dbReference type="NCBI Taxonomy" id="546160"/>
    <lineage>
        <taxon>Bacteria</taxon>
        <taxon>Bacillati</taxon>
        <taxon>Actinomycetota</taxon>
        <taxon>Actinomycetes</taxon>
        <taxon>Mycobacteriales</taxon>
        <taxon>Dietziaceae</taxon>
        <taxon>Dietzia</taxon>
    </lineage>
</organism>
<evidence type="ECO:0000313" key="4">
    <source>
        <dbReference type="EMBL" id="AWH92732.1"/>
    </source>
</evidence>
<dbReference type="PROSITE" id="PS51729">
    <property type="entry name" value="GNAT_YJDJ"/>
    <property type="match status" value="1"/>
</dbReference>
<dbReference type="Gene3D" id="3.40.630.30">
    <property type="match status" value="1"/>
</dbReference>
<keyword evidence="4" id="KW-0808">Transferase</keyword>
<feature type="compositionally biased region" description="Polar residues" evidence="1">
    <location>
        <begin position="1"/>
        <end position="14"/>
    </location>
</feature>
<proteinExistence type="predicted"/>
<dbReference type="InterPro" id="IPR045057">
    <property type="entry name" value="Gcn5-rel_NAT"/>
</dbReference>
<dbReference type="OrthoDB" id="5405911at2"/>
<feature type="domain" description="N-acetyltransferase" evidence="3">
    <location>
        <begin position="15"/>
        <end position="103"/>
    </location>
</feature>
<dbReference type="PANTHER" id="PTHR31435:SF10">
    <property type="entry name" value="BSR4717 PROTEIN"/>
    <property type="match status" value="1"/>
</dbReference>
<dbReference type="CDD" id="cd04301">
    <property type="entry name" value="NAT_SF"/>
    <property type="match status" value="1"/>
</dbReference>
<dbReference type="PANTHER" id="PTHR31435">
    <property type="entry name" value="PROTEIN NATD1"/>
    <property type="match status" value="1"/>
</dbReference>
<feature type="domain" description="N-acetyltransferase" evidence="2">
    <location>
        <begin position="1"/>
        <end position="113"/>
    </location>
</feature>
<reference evidence="4 5" key="1">
    <citation type="submission" date="2016-04" db="EMBL/GenBank/DDBJ databases">
        <title>Complete genome sequence of Dietzia lutea YIM 80766T, a strain isolated from desert soil in Egypt.</title>
        <authorList>
            <person name="Zhao J."/>
            <person name="Hu B."/>
            <person name="Geng S."/>
            <person name="Nie Y."/>
            <person name="Tang Y."/>
        </authorList>
    </citation>
    <scope>NUCLEOTIDE SEQUENCE [LARGE SCALE GENOMIC DNA]</scope>
    <source>
        <strain evidence="4 5">YIM 80766</strain>
    </source>
</reference>
<evidence type="ECO:0000259" key="2">
    <source>
        <dbReference type="PROSITE" id="PS51186"/>
    </source>
</evidence>
<dbReference type="Proteomes" id="UP000244928">
    <property type="component" value="Chromosome"/>
</dbReference>
<dbReference type="InterPro" id="IPR031165">
    <property type="entry name" value="GNAT_YJDJ"/>
</dbReference>
<accession>A0A2S1R8Z4</accession>